<evidence type="ECO:0000313" key="2">
    <source>
        <dbReference type="Proteomes" id="UP000075881"/>
    </source>
</evidence>
<dbReference type="EnsemblMetazoa" id="ACHR014325-RA">
    <property type="protein sequence ID" value="ACHR014325-PA"/>
    <property type="gene ID" value="ACHR014325"/>
</dbReference>
<dbReference type="Proteomes" id="UP000075881">
    <property type="component" value="Unassembled WGS sequence"/>
</dbReference>
<evidence type="ECO:0000313" key="1">
    <source>
        <dbReference type="EnsemblMetazoa" id="ACHR014325-PA"/>
    </source>
</evidence>
<reference evidence="1" key="2">
    <citation type="submission" date="2020-05" db="UniProtKB">
        <authorList>
            <consortium name="EnsemblMetazoa"/>
        </authorList>
    </citation>
    <scope>IDENTIFICATION</scope>
    <source>
        <strain evidence="1">ACHKN1017</strain>
    </source>
</reference>
<proteinExistence type="predicted"/>
<dbReference type="AlphaFoldDB" id="A0A182KIQ7"/>
<accession>A0A182KIQ7</accession>
<keyword evidence="2" id="KW-1185">Reference proteome</keyword>
<organism evidence="1 2">
    <name type="scientific">Anopheles christyi</name>
    <dbReference type="NCBI Taxonomy" id="43041"/>
    <lineage>
        <taxon>Eukaryota</taxon>
        <taxon>Metazoa</taxon>
        <taxon>Ecdysozoa</taxon>
        <taxon>Arthropoda</taxon>
        <taxon>Hexapoda</taxon>
        <taxon>Insecta</taxon>
        <taxon>Pterygota</taxon>
        <taxon>Neoptera</taxon>
        <taxon>Endopterygota</taxon>
        <taxon>Diptera</taxon>
        <taxon>Nematocera</taxon>
        <taxon>Culicoidea</taxon>
        <taxon>Culicidae</taxon>
        <taxon>Anophelinae</taxon>
        <taxon>Anopheles</taxon>
    </lineage>
</organism>
<reference evidence="2" key="1">
    <citation type="submission" date="2013-03" db="EMBL/GenBank/DDBJ databases">
        <title>The Genome Sequence of Anopheles christyi ACHKN1017.</title>
        <authorList>
            <consortium name="The Broad Institute Genomics Platform"/>
            <person name="Neafsey D.E."/>
            <person name="Besansky N."/>
            <person name="Walker B."/>
            <person name="Young S.K."/>
            <person name="Zeng Q."/>
            <person name="Gargeya S."/>
            <person name="Fitzgerald M."/>
            <person name="Haas B."/>
            <person name="Abouelleil A."/>
            <person name="Allen A.W."/>
            <person name="Alvarado L."/>
            <person name="Arachchi H.M."/>
            <person name="Berlin A.M."/>
            <person name="Chapman S.B."/>
            <person name="Gainer-Dewar J."/>
            <person name="Goldberg J."/>
            <person name="Griggs A."/>
            <person name="Gujja S."/>
            <person name="Hansen M."/>
            <person name="Howarth C."/>
            <person name="Imamovic A."/>
            <person name="Ireland A."/>
            <person name="Larimer J."/>
            <person name="McCowan C."/>
            <person name="Murphy C."/>
            <person name="Pearson M."/>
            <person name="Poon T.W."/>
            <person name="Priest M."/>
            <person name="Roberts A."/>
            <person name="Saif S."/>
            <person name="Shea T."/>
            <person name="Sisk P."/>
            <person name="Sykes S."/>
            <person name="Wortman J."/>
            <person name="Nusbaum C."/>
            <person name="Birren B."/>
        </authorList>
    </citation>
    <scope>NUCLEOTIDE SEQUENCE [LARGE SCALE GENOMIC DNA]</scope>
    <source>
        <strain evidence="2">ACHKN1017</strain>
    </source>
</reference>
<dbReference type="VEuPathDB" id="VectorBase:ACHR014325"/>
<name>A0A182KIQ7_9DIPT</name>
<protein>
    <submittedName>
        <fullName evidence="1">Uncharacterized protein</fullName>
    </submittedName>
</protein>
<sequence>MHHFGFPFLSSPFYSSRRRLTADRTEAAAVVEYTQAPLHGILATERAGVLGVLGDFHLLHHLTQRSTISGTVFTDDSDFPGTLGLKRGETL</sequence>